<dbReference type="InterPro" id="IPR013154">
    <property type="entry name" value="ADH-like_N"/>
</dbReference>
<evidence type="ECO:0000256" key="2">
    <source>
        <dbReference type="ARBA" id="ARBA00023002"/>
    </source>
</evidence>
<dbReference type="Pfam" id="PF08240">
    <property type="entry name" value="ADH_N"/>
    <property type="match status" value="1"/>
</dbReference>
<evidence type="ECO:0000313" key="4">
    <source>
        <dbReference type="EMBL" id="KAJ4245295.1"/>
    </source>
</evidence>
<evidence type="ECO:0000259" key="3">
    <source>
        <dbReference type="SMART" id="SM00829"/>
    </source>
</evidence>
<sequence length="344" mass="37131">MKAIRMQRPKEAAIENVPLPQLRDDYILVKTKAVAINPADWKSIDYIATPGETIGCDYSGVVVEVGARIRKDIRPGDRVAGMVHGSNASNHEDGAFAEYVMAKGDLQIRIPEDMTFEAAATMGAGIVTVGQSLYQSLALPLPKAAARDTFVLIYGGSTATGSLAIQFAKLSGLKVITTCSPRHETRVRELGADYVFDYKSSTCAADIRKVTNNRLAHVFDTIATKDTAQICCDAIGSEGGIYTSLEPVSELPRLDVINKNTMVFSAIGESFQIGGNKIPANPTDYEFACNFTKLAQDLLFQDEFQTHPVSLQSGGLDKVLDGVNQLREGNVSGIKLVYTIDGSE</sequence>
<dbReference type="InterPro" id="IPR011032">
    <property type="entry name" value="GroES-like_sf"/>
</dbReference>
<organism evidence="4 5">
    <name type="scientific">Fusarium torreyae</name>
    <dbReference type="NCBI Taxonomy" id="1237075"/>
    <lineage>
        <taxon>Eukaryota</taxon>
        <taxon>Fungi</taxon>
        <taxon>Dikarya</taxon>
        <taxon>Ascomycota</taxon>
        <taxon>Pezizomycotina</taxon>
        <taxon>Sordariomycetes</taxon>
        <taxon>Hypocreomycetidae</taxon>
        <taxon>Hypocreales</taxon>
        <taxon>Nectriaceae</taxon>
        <taxon>Fusarium</taxon>
    </lineage>
</organism>
<dbReference type="Proteomes" id="UP001152049">
    <property type="component" value="Unassembled WGS sequence"/>
</dbReference>
<dbReference type="InterPro" id="IPR036291">
    <property type="entry name" value="NAD(P)-bd_dom_sf"/>
</dbReference>
<evidence type="ECO:0000256" key="1">
    <source>
        <dbReference type="ARBA" id="ARBA00008072"/>
    </source>
</evidence>
<evidence type="ECO:0000313" key="5">
    <source>
        <dbReference type="Proteomes" id="UP001152049"/>
    </source>
</evidence>
<dbReference type="CDD" id="cd08249">
    <property type="entry name" value="enoyl_reductase_like"/>
    <property type="match status" value="1"/>
</dbReference>
<dbReference type="Gene3D" id="3.40.50.720">
    <property type="entry name" value="NAD(P)-binding Rossmann-like Domain"/>
    <property type="match status" value="1"/>
</dbReference>
<accession>A0A9W8V843</accession>
<keyword evidence="2" id="KW-0560">Oxidoreductase</keyword>
<dbReference type="InterPro" id="IPR047122">
    <property type="entry name" value="Trans-enoyl_RdTase-like"/>
</dbReference>
<dbReference type="SUPFAM" id="SSF51735">
    <property type="entry name" value="NAD(P)-binding Rossmann-fold domains"/>
    <property type="match status" value="1"/>
</dbReference>
<comment type="caution">
    <text evidence="4">The sequence shown here is derived from an EMBL/GenBank/DDBJ whole genome shotgun (WGS) entry which is preliminary data.</text>
</comment>
<keyword evidence="5" id="KW-1185">Reference proteome</keyword>
<dbReference type="SMART" id="SM00829">
    <property type="entry name" value="PKS_ER"/>
    <property type="match status" value="1"/>
</dbReference>
<name>A0A9W8V843_9HYPO</name>
<reference evidence="4" key="1">
    <citation type="submission" date="2022-09" db="EMBL/GenBank/DDBJ databases">
        <title>Fusarium specimens isolated from Avocado Roots.</title>
        <authorList>
            <person name="Stajich J."/>
            <person name="Roper C."/>
            <person name="Heimlech-Rivalta G."/>
        </authorList>
    </citation>
    <scope>NUCLEOTIDE SEQUENCE</scope>
    <source>
        <strain evidence="4">CF00136</strain>
    </source>
</reference>
<dbReference type="SUPFAM" id="SSF50129">
    <property type="entry name" value="GroES-like"/>
    <property type="match status" value="1"/>
</dbReference>
<dbReference type="PANTHER" id="PTHR45348">
    <property type="entry name" value="HYPOTHETICAL OXIDOREDUCTASE (EUROFUNG)"/>
    <property type="match status" value="1"/>
</dbReference>
<dbReference type="Pfam" id="PF00107">
    <property type="entry name" value="ADH_zinc_N"/>
    <property type="match status" value="1"/>
</dbReference>
<comment type="similarity">
    <text evidence="1">Belongs to the zinc-containing alcohol dehydrogenase family.</text>
</comment>
<dbReference type="InterPro" id="IPR013149">
    <property type="entry name" value="ADH-like_C"/>
</dbReference>
<dbReference type="Gene3D" id="3.90.180.10">
    <property type="entry name" value="Medium-chain alcohol dehydrogenases, catalytic domain"/>
    <property type="match status" value="1"/>
</dbReference>
<dbReference type="OrthoDB" id="48317at2759"/>
<dbReference type="GO" id="GO:0016651">
    <property type="term" value="F:oxidoreductase activity, acting on NAD(P)H"/>
    <property type="evidence" value="ECO:0007669"/>
    <property type="project" value="InterPro"/>
</dbReference>
<dbReference type="InterPro" id="IPR020843">
    <property type="entry name" value="ER"/>
</dbReference>
<proteinExistence type="inferred from homology"/>
<dbReference type="PANTHER" id="PTHR45348:SF2">
    <property type="entry name" value="ZINC-TYPE ALCOHOL DEHYDROGENASE-LIKE PROTEIN C2E1P3.01"/>
    <property type="match status" value="1"/>
</dbReference>
<dbReference type="AlphaFoldDB" id="A0A9W8V843"/>
<dbReference type="EMBL" id="JAOQAZ010000047">
    <property type="protein sequence ID" value="KAJ4245295.1"/>
    <property type="molecule type" value="Genomic_DNA"/>
</dbReference>
<gene>
    <name evidence="4" type="ORF">NW762_014165</name>
</gene>
<feature type="domain" description="Enoyl reductase (ER)" evidence="3">
    <location>
        <begin position="7"/>
        <end position="337"/>
    </location>
</feature>
<protein>
    <recommendedName>
        <fullName evidence="3">Enoyl reductase (ER) domain-containing protein</fullName>
    </recommendedName>
</protein>